<feature type="transmembrane region" description="Helical" evidence="9">
    <location>
        <begin position="739"/>
        <end position="755"/>
    </location>
</feature>
<name>A0ABQ8LQT8_LABRO</name>
<comment type="caution">
    <text evidence="11">The sequence shown here is derived from an EMBL/GenBank/DDBJ whole genome shotgun (WGS) entry which is preliminary data.</text>
</comment>
<dbReference type="PANTHER" id="PTHR24225:SF48">
    <property type="entry name" value="C3A ANAPHYLATOXIN CHEMOTACTIC RECEPTOR-RELATED"/>
    <property type="match status" value="1"/>
</dbReference>
<evidence type="ECO:0000256" key="1">
    <source>
        <dbReference type="ARBA" id="ARBA00004141"/>
    </source>
</evidence>
<feature type="transmembrane region" description="Helical" evidence="9">
    <location>
        <begin position="666"/>
        <end position="687"/>
    </location>
</feature>
<dbReference type="PRINTS" id="PR00526">
    <property type="entry name" value="FMETLEUPHER"/>
</dbReference>
<evidence type="ECO:0000256" key="6">
    <source>
        <dbReference type="ARBA" id="ARBA00023170"/>
    </source>
</evidence>
<dbReference type="CDD" id="cd14974">
    <property type="entry name" value="7tmA_Anaphylatoxin_R-like"/>
    <property type="match status" value="3"/>
</dbReference>
<feature type="domain" description="G-protein coupled receptors family 1 profile" evidence="10">
    <location>
        <begin position="679"/>
        <end position="925"/>
    </location>
</feature>
<keyword evidence="7" id="KW-0807">Transducer</keyword>
<proteinExistence type="inferred from homology"/>
<feature type="transmembrane region" description="Helical" evidence="9">
    <location>
        <begin position="503"/>
        <end position="532"/>
    </location>
</feature>
<dbReference type="Pfam" id="PF00001">
    <property type="entry name" value="7tm_1"/>
    <property type="match status" value="3"/>
</dbReference>
<keyword evidence="4" id="KW-0297">G-protein coupled receptor</keyword>
<evidence type="ECO:0000256" key="8">
    <source>
        <dbReference type="ARBA" id="ARBA00025736"/>
    </source>
</evidence>
<feature type="transmembrane region" description="Helical" evidence="9">
    <location>
        <begin position="544"/>
        <end position="564"/>
    </location>
</feature>
<keyword evidence="3 9" id="KW-1133">Transmembrane helix</keyword>
<feature type="transmembrane region" description="Helical" evidence="9">
    <location>
        <begin position="829"/>
        <end position="858"/>
    </location>
</feature>
<feature type="transmembrane region" description="Helical" evidence="9">
    <location>
        <begin position="26"/>
        <end position="47"/>
    </location>
</feature>
<feature type="transmembrane region" description="Helical" evidence="9">
    <location>
        <begin position="103"/>
        <end position="128"/>
    </location>
</feature>
<feature type="transmembrane region" description="Helical" evidence="9">
    <location>
        <begin position="185"/>
        <end position="214"/>
    </location>
</feature>
<evidence type="ECO:0000256" key="4">
    <source>
        <dbReference type="ARBA" id="ARBA00023040"/>
    </source>
</evidence>
<dbReference type="InterPro" id="IPR017452">
    <property type="entry name" value="GPCR_Rhodpsn_7TM"/>
</dbReference>
<feature type="transmembrane region" description="Helical" evidence="9">
    <location>
        <begin position="907"/>
        <end position="928"/>
    </location>
</feature>
<dbReference type="EMBL" id="JACTAM010000019">
    <property type="protein sequence ID" value="KAI2653017.1"/>
    <property type="molecule type" value="Genomic_DNA"/>
</dbReference>
<keyword evidence="2 9" id="KW-0812">Transmembrane</keyword>
<feature type="transmembrane region" description="Helical" evidence="9">
    <location>
        <begin position="451"/>
        <end position="473"/>
    </location>
</feature>
<keyword evidence="5 9" id="KW-0472">Membrane</keyword>
<dbReference type="InterPro" id="IPR000826">
    <property type="entry name" value="Formyl_rcpt-rel"/>
</dbReference>
<evidence type="ECO:0000259" key="10">
    <source>
        <dbReference type="PROSITE" id="PS50262"/>
    </source>
</evidence>
<evidence type="ECO:0000256" key="5">
    <source>
        <dbReference type="ARBA" id="ARBA00023136"/>
    </source>
</evidence>
<evidence type="ECO:0000313" key="12">
    <source>
        <dbReference type="Proteomes" id="UP000830375"/>
    </source>
</evidence>
<feature type="transmembrane region" description="Helical" evidence="9">
    <location>
        <begin position="413"/>
        <end position="431"/>
    </location>
</feature>
<organism evidence="11 12">
    <name type="scientific">Labeo rohita</name>
    <name type="common">Indian major carp</name>
    <name type="synonym">Cyprinus rohita</name>
    <dbReference type="NCBI Taxonomy" id="84645"/>
    <lineage>
        <taxon>Eukaryota</taxon>
        <taxon>Metazoa</taxon>
        <taxon>Chordata</taxon>
        <taxon>Craniata</taxon>
        <taxon>Vertebrata</taxon>
        <taxon>Euteleostomi</taxon>
        <taxon>Actinopterygii</taxon>
        <taxon>Neopterygii</taxon>
        <taxon>Teleostei</taxon>
        <taxon>Ostariophysi</taxon>
        <taxon>Cypriniformes</taxon>
        <taxon>Cyprinidae</taxon>
        <taxon>Labeoninae</taxon>
        <taxon>Labeonini</taxon>
        <taxon>Labeo</taxon>
    </lineage>
</organism>
<dbReference type="PANTHER" id="PTHR24225">
    <property type="entry name" value="CHEMOTACTIC RECEPTOR"/>
    <property type="match status" value="1"/>
</dbReference>
<feature type="transmembrane region" description="Helical" evidence="9">
    <location>
        <begin position="140"/>
        <end position="159"/>
    </location>
</feature>
<evidence type="ECO:0000256" key="2">
    <source>
        <dbReference type="ARBA" id="ARBA00022692"/>
    </source>
</evidence>
<dbReference type="Gene3D" id="1.20.1070.10">
    <property type="entry name" value="Rhodopsin 7-helix transmembrane proteins"/>
    <property type="match status" value="3"/>
</dbReference>
<accession>A0ABQ8LQT8</accession>
<evidence type="ECO:0000256" key="3">
    <source>
        <dbReference type="ARBA" id="ARBA00022989"/>
    </source>
</evidence>
<comment type="similarity">
    <text evidence="8">Belongs to the chemokine-like receptor (CMKLR) family.</text>
</comment>
<feature type="transmembrane region" description="Helical" evidence="9">
    <location>
        <begin position="340"/>
        <end position="361"/>
    </location>
</feature>
<feature type="domain" description="G-protein coupled receptors family 1 profile" evidence="10">
    <location>
        <begin position="39"/>
        <end position="281"/>
    </location>
</feature>
<dbReference type="PROSITE" id="PS50262">
    <property type="entry name" value="G_PROTEIN_RECEP_F1_2"/>
    <property type="match status" value="3"/>
</dbReference>
<reference evidence="11 12" key="1">
    <citation type="submission" date="2022-01" db="EMBL/GenBank/DDBJ databases">
        <title>A high-quality chromosome-level genome assembly of rohu carp, Labeo rohita.</title>
        <authorList>
            <person name="Arick M.A. II"/>
            <person name="Hsu C.-Y."/>
            <person name="Magbanua Z."/>
            <person name="Pechanova O."/>
            <person name="Grover C."/>
            <person name="Miller E."/>
            <person name="Thrash A."/>
            <person name="Ezzel L."/>
            <person name="Alam S."/>
            <person name="Benzie J."/>
            <person name="Hamilton M."/>
            <person name="Karsi A."/>
            <person name="Lawrence M.L."/>
            <person name="Peterson D.G."/>
        </authorList>
    </citation>
    <scope>NUCLEOTIDE SEQUENCE [LARGE SCALE GENOMIC DNA]</scope>
    <source>
        <strain evidence="12">BAU-BD-2019</strain>
        <tissue evidence="11">Blood</tissue>
    </source>
</reference>
<feature type="domain" description="G-protein coupled receptors family 1 profile" evidence="10">
    <location>
        <begin position="353"/>
        <end position="599"/>
    </location>
</feature>
<dbReference type="InterPro" id="IPR000276">
    <property type="entry name" value="GPCR_Rhodpsn"/>
</dbReference>
<protein>
    <recommendedName>
        <fullName evidence="10">G-protein coupled receptors family 1 profile domain-containing protein</fullName>
    </recommendedName>
</protein>
<evidence type="ECO:0000313" key="11">
    <source>
        <dbReference type="EMBL" id="KAI2653017.1"/>
    </source>
</evidence>
<dbReference type="SUPFAM" id="SSF81321">
    <property type="entry name" value="Family A G protein-coupled receptor-like"/>
    <property type="match status" value="3"/>
</dbReference>
<feature type="transmembrane region" description="Helical" evidence="9">
    <location>
        <begin position="226"/>
        <end position="246"/>
    </location>
</feature>
<feature type="transmembrane region" description="Helical" evidence="9">
    <location>
        <begin position="870"/>
        <end position="887"/>
    </location>
</feature>
<dbReference type="PRINTS" id="PR00237">
    <property type="entry name" value="GPCRRHODOPSN"/>
</dbReference>
<feature type="transmembrane region" description="Helical" evidence="9">
    <location>
        <begin position="373"/>
        <end position="393"/>
    </location>
</feature>
<keyword evidence="6" id="KW-0675">Receptor</keyword>
<feature type="transmembrane region" description="Helical" evidence="9">
    <location>
        <begin position="776"/>
        <end position="799"/>
    </location>
</feature>
<sequence length="973" mass="110424">MTSNTTHSFNSNSKISTSYERTTLDIVFYVSLVLLGTTGNSLVIWVAGFRMKPTVTNVWLVNLAVADLIFCLTRITSIIKSIFYDDWHFGDFLCKLDGFFKYANMFCSVFLLAIISVDRALCICCPVLTRKRRTLCLARMLSVGVWIVAVMFSSPYFVFRQSYVDKYNLTHCSYKEEEGHISSKYFYYCARFICGFLLPFLVILVCYILAAVGIRRTRFSGKSRPLRVLAVLVCAFFLCWAPYHILGLMKLVNKHNKAVKEGWGKASNLAYFNSCMNPVLYFCMGLDFSRRCNQSLSGIFHRALMEEGQSLIHQGTREESSNSIPRIVDTEFVTKNKLSIVFLTIVVFLGTAGNSVVIWVAGFRLKPTVTNVWLVNLAVADLIFCLTRITSLIKTIFYDHWPFGVFLCKFTGFFKYANMFCSVFLLAVISVDRMLCVWCPVLTRERRTICAARVVSVGVWFVAVIFSTPYFVYRQVYLDDDKLSQCSFKHKGAAEKGGTSGKYVYYCIRFVCGFVLPFLVILICYILAAVGIRRTRLSGKSRSLRILAVLVCAFFLCWAPYHILGLVKLVNEDNKAVNVGWAMASNLAYFNSCMNPVLYFCMGLNISQRCNQSLSGIFHKALMEDGHNHSQQGNREESCISIPKTIDTKMNSNTTLTEDIVHKVNIVSLSFIVFFGTIGNSLVIWVAGFRMKPTVTNVWLVNLAVADLIFCLTRVISLIKNIFYNYWTFGVFLCKFNGFFKYANMFCSVFLLAVISMDRALCVCRPVLTRKRRTLCAARVVSVGVWIVAVMFSSPYFAYRQVFPDKHNLSQCSLKEDEAAQAGDISSKYVYYCIRFICGFLLPFLVILICYILAAVGIRRTRLSGKSRPLRVLAVLVCAFFLCWAPYHFLGLVKLVNEDNKAVKEGWAMASNLAYFNSCVNPVLYFCMGLDVNRRCDQSLSVIFRRALTEEGQSLSRQVSREESCNSIPKTEV</sequence>
<evidence type="ECO:0000256" key="9">
    <source>
        <dbReference type="SAM" id="Phobius"/>
    </source>
</evidence>
<keyword evidence="12" id="KW-1185">Reference proteome</keyword>
<comment type="subcellular location">
    <subcellularLocation>
        <location evidence="1">Membrane</location>
        <topology evidence="1">Multi-pass membrane protein</topology>
    </subcellularLocation>
</comment>
<gene>
    <name evidence="11" type="ORF">H4Q32_006369</name>
</gene>
<evidence type="ECO:0000256" key="7">
    <source>
        <dbReference type="ARBA" id="ARBA00023224"/>
    </source>
</evidence>
<dbReference type="Proteomes" id="UP000830375">
    <property type="component" value="Unassembled WGS sequence"/>
</dbReference>
<feature type="transmembrane region" description="Helical" evidence="9">
    <location>
        <begin position="59"/>
        <end position="83"/>
    </location>
</feature>
<feature type="transmembrane region" description="Helical" evidence="9">
    <location>
        <begin position="699"/>
        <end position="719"/>
    </location>
</feature>